<dbReference type="PRINTS" id="PR00320">
    <property type="entry name" value="GPROTEINBRPT"/>
</dbReference>
<dbReference type="AlphaFoldDB" id="A0A2J6RHZ6"/>
<feature type="repeat" description="WD" evidence="4">
    <location>
        <begin position="22"/>
        <end position="57"/>
    </location>
</feature>
<dbReference type="OrthoDB" id="256303at2759"/>
<evidence type="ECO:0000313" key="6">
    <source>
        <dbReference type="Proteomes" id="UP000235786"/>
    </source>
</evidence>
<dbReference type="STRING" id="1149755.A0A2J6RHZ6"/>
<dbReference type="PROSITE" id="PS50082">
    <property type="entry name" value="WD_REPEATS_2"/>
    <property type="match status" value="2"/>
</dbReference>
<name>A0A2J6RHZ6_HYAVF</name>
<feature type="repeat" description="WD" evidence="4">
    <location>
        <begin position="109"/>
        <end position="154"/>
    </location>
</feature>
<dbReference type="EMBL" id="KZ613948">
    <property type="protein sequence ID" value="PMD38143.1"/>
    <property type="molecule type" value="Genomic_DNA"/>
</dbReference>
<evidence type="ECO:0000256" key="2">
    <source>
        <dbReference type="ARBA" id="ARBA00022574"/>
    </source>
</evidence>
<dbReference type="InterPro" id="IPR001680">
    <property type="entry name" value="WD40_rpt"/>
</dbReference>
<dbReference type="Pfam" id="PF00400">
    <property type="entry name" value="WD40"/>
    <property type="match status" value="4"/>
</dbReference>
<reference evidence="5 6" key="1">
    <citation type="submission" date="2016-04" db="EMBL/GenBank/DDBJ databases">
        <title>A degradative enzymes factory behind the ericoid mycorrhizal symbiosis.</title>
        <authorList>
            <consortium name="DOE Joint Genome Institute"/>
            <person name="Martino E."/>
            <person name="Morin E."/>
            <person name="Grelet G."/>
            <person name="Kuo A."/>
            <person name="Kohler A."/>
            <person name="Daghino S."/>
            <person name="Barry K."/>
            <person name="Choi C."/>
            <person name="Cichocki N."/>
            <person name="Clum A."/>
            <person name="Copeland A."/>
            <person name="Hainaut M."/>
            <person name="Haridas S."/>
            <person name="Labutti K."/>
            <person name="Lindquist E."/>
            <person name="Lipzen A."/>
            <person name="Khouja H.-R."/>
            <person name="Murat C."/>
            <person name="Ohm R."/>
            <person name="Olson A."/>
            <person name="Spatafora J."/>
            <person name="Veneault-Fourrey C."/>
            <person name="Henrissat B."/>
            <person name="Grigoriev I."/>
            <person name="Martin F."/>
            <person name="Perotto S."/>
        </authorList>
    </citation>
    <scope>NUCLEOTIDE SEQUENCE [LARGE SCALE GENOMIC DNA]</scope>
    <source>
        <strain evidence="5 6">F</strain>
    </source>
</reference>
<gene>
    <name evidence="5" type="ORF">L207DRAFT_431220</name>
</gene>
<dbReference type="InterPro" id="IPR020472">
    <property type="entry name" value="WD40_PAC1"/>
</dbReference>
<dbReference type="PANTHER" id="PTHR10971">
    <property type="entry name" value="MRNA EXPORT FACTOR AND BUB3"/>
    <property type="match status" value="1"/>
</dbReference>
<proteinExistence type="inferred from homology"/>
<protein>
    <submittedName>
        <fullName evidence="5">WD40 repeat-like protein</fullName>
    </submittedName>
</protein>
<dbReference type="Gene3D" id="2.130.10.10">
    <property type="entry name" value="YVTN repeat-like/Quinoprotein amine dehydrogenase"/>
    <property type="match status" value="1"/>
</dbReference>
<sequence length="355" mass="38952">MAFLRSPQQLTIGTLDKDLQLTSPPEDSISSLAWSPAANYLAAASWDSKIRVYDVTSSNTGVGVAAIDFGGPVLSCHWSGNGQMVVGAGADRTARILDLGANGAPAQQVAAHDGPIRSVRFFEAPNTNAPMVVTGSWDRTIKYWDLRTPTPAAQLTFPERVYSLDTKKKLLVIATADRNLHLVDLNNWGAVWRTRESPLKHQSRVVTCFLDGSGFALGGIEGRISFQYASDQDHAKSYSFKCHREEVEPGKSVTNVWTINDVSVHPVHGTFSSCGSDGTYQFWDKERKNRLKHYPKVGGSISATSFSRGGSIFAYAVSYDWSKGYAHNTPNHPNKIMLHPVLEVDCQPRQAIGRR</sequence>
<evidence type="ECO:0000313" key="5">
    <source>
        <dbReference type="EMBL" id="PMD38143.1"/>
    </source>
</evidence>
<dbReference type="InterPro" id="IPR015943">
    <property type="entry name" value="WD40/YVTN_repeat-like_dom_sf"/>
</dbReference>
<dbReference type="FunFam" id="2.130.10.10:FF:000190">
    <property type="entry name" value="Nuclear pore complex subunit"/>
    <property type="match status" value="1"/>
</dbReference>
<keyword evidence="2 4" id="KW-0853">WD repeat</keyword>
<comment type="similarity">
    <text evidence="1">Belongs to the WD repeat rae1 family.</text>
</comment>
<dbReference type="SUPFAM" id="SSF50978">
    <property type="entry name" value="WD40 repeat-like"/>
    <property type="match status" value="1"/>
</dbReference>
<dbReference type="Proteomes" id="UP000235786">
    <property type="component" value="Unassembled WGS sequence"/>
</dbReference>
<dbReference type="InterPro" id="IPR036322">
    <property type="entry name" value="WD40_repeat_dom_sf"/>
</dbReference>
<keyword evidence="6" id="KW-1185">Reference proteome</keyword>
<dbReference type="PROSITE" id="PS50294">
    <property type="entry name" value="WD_REPEATS_REGION"/>
    <property type="match status" value="2"/>
</dbReference>
<evidence type="ECO:0000256" key="1">
    <source>
        <dbReference type="ARBA" id="ARBA00007830"/>
    </source>
</evidence>
<dbReference type="SMART" id="SM00320">
    <property type="entry name" value="WD40"/>
    <property type="match status" value="5"/>
</dbReference>
<evidence type="ECO:0000256" key="3">
    <source>
        <dbReference type="ARBA" id="ARBA00022737"/>
    </source>
</evidence>
<accession>A0A2J6RHZ6</accession>
<organism evidence="5 6">
    <name type="scientific">Hyaloscypha variabilis (strain UAMH 11265 / GT02V1 / F)</name>
    <name type="common">Meliniomyces variabilis</name>
    <dbReference type="NCBI Taxonomy" id="1149755"/>
    <lineage>
        <taxon>Eukaryota</taxon>
        <taxon>Fungi</taxon>
        <taxon>Dikarya</taxon>
        <taxon>Ascomycota</taxon>
        <taxon>Pezizomycotina</taxon>
        <taxon>Leotiomycetes</taxon>
        <taxon>Helotiales</taxon>
        <taxon>Hyaloscyphaceae</taxon>
        <taxon>Hyaloscypha</taxon>
        <taxon>Hyaloscypha variabilis</taxon>
    </lineage>
</organism>
<keyword evidence="3" id="KW-0677">Repeat</keyword>
<evidence type="ECO:0000256" key="4">
    <source>
        <dbReference type="PROSITE-ProRule" id="PRU00221"/>
    </source>
</evidence>